<reference evidence="3" key="2">
    <citation type="submission" date="2015-01" db="EMBL/GenBank/DDBJ databases">
        <authorList>
            <person name="Felsheim R."/>
        </authorList>
    </citation>
    <scope>NUCLEOTIDE SEQUENCE [LARGE SCALE GENOMIC DNA]</scope>
    <source>
        <strain evidence="3">IrR/Munich</strain>
    </source>
</reference>
<evidence type="ECO:0000313" key="3">
    <source>
        <dbReference type="Proteomes" id="UP000018149"/>
    </source>
</evidence>
<keyword evidence="3" id="KW-1185">Reference proteome</keyword>
<name>A0A0B7J1M3_9RICK</name>
<gene>
    <name evidence="2" type="ORF">RMONA_08565</name>
</gene>
<feature type="domain" description="PHB de-polymerase C-terminal" evidence="1">
    <location>
        <begin position="9"/>
        <end position="91"/>
    </location>
</feature>
<dbReference type="EMBL" id="LN794217">
    <property type="protein sequence ID" value="CEO18057.1"/>
    <property type="molecule type" value="Genomic_DNA"/>
</dbReference>
<dbReference type="Proteomes" id="UP000018149">
    <property type="component" value="Chromosome I"/>
</dbReference>
<dbReference type="KEGG" id="rmc:RMONA_08565"/>
<accession>A0A0B7J1M3</accession>
<dbReference type="Pfam" id="PF06850">
    <property type="entry name" value="PHB_depo_C"/>
    <property type="match status" value="1"/>
</dbReference>
<evidence type="ECO:0000259" key="1">
    <source>
        <dbReference type="Pfam" id="PF06850"/>
    </source>
</evidence>
<dbReference type="InterPro" id="IPR009656">
    <property type="entry name" value="PHB_depo_C"/>
</dbReference>
<evidence type="ECO:0000313" key="2">
    <source>
        <dbReference type="EMBL" id="CEO18057.1"/>
    </source>
</evidence>
<organism evidence="2 3">
    <name type="scientific">Rickettsia monacensis</name>
    <dbReference type="NCBI Taxonomy" id="109232"/>
    <lineage>
        <taxon>Bacteria</taxon>
        <taxon>Pseudomonadati</taxon>
        <taxon>Pseudomonadota</taxon>
        <taxon>Alphaproteobacteria</taxon>
        <taxon>Rickettsiales</taxon>
        <taxon>Rickettsiaceae</taxon>
        <taxon>Rickettsieae</taxon>
        <taxon>Rickettsia</taxon>
        <taxon>spotted fever group</taxon>
    </lineage>
</organism>
<dbReference type="AlphaFoldDB" id="A0A0B7J1M3"/>
<protein>
    <recommendedName>
        <fullName evidence="1">PHB de-polymerase C-terminal domain-containing protein</fullName>
    </recommendedName>
</protein>
<sequence length="92" mass="10449">MPSSMILMGGPIDVRKNPTAVNEFAQSKSLEWSCKMVTMQVPPNYPGHGRKVYPGFLQLAGFMSLNLFRHIDSHLELWQSLLNSDYKKADHN</sequence>
<proteinExistence type="predicted"/>
<reference evidence="2 3" key="1">
    <citation type="submission" date="2015-01" db="EMBL/GenBank/DDBJ databases">
        <title>Draft genome sequence of Rickettsia monacensis strain IrR/Munich.</title>
        <authorList>
            <person name="Felsheim R.F."/>
            <person name="Johnson S.L."/>
            <person name="Kurtti T.J."/>
            <person name="Munderloh U.G."/>
        </authorList>
    </citation>
    <scope>NUCLEOTIDE SEQUENCE [LARGE SCALE GENOMIC DNA]</scope>
    <source>
        <strain evidence="2 3">IrR/Munich</strain>
    </source>
</reference>
<dbReference type="HOGENOM" id="CLU_187702_0_0_5"/>
<dbReference type="STRING" id="109232.RMONA_08565"/>